<evidence type="ECO:0000256" key="1">
    <source>
        <dbReference type="SAM" id="Phobius"/>
    </source>
</evidence>
<evidence type="ECO:0000313" key="3">
    <source>
        <dbReference type="Proteomes" id="UP000001396"/>
    </source>
</evidence>
<keyword evidence="1" id="KW-0472">Membrane</keyword>
<dbReference type="InParanoid" id="D3AZK9"/>
<dbReference type="AlphaFoldDB" id="D3AZK9"/>
<name>D3AZK9_HETP5</name>
<keyword evidence="1" id="KW-0812">Transmembrane</keyword>
<dbReference type="OMA" id="RYPKGFK"/>
<dbReference type="FunCoup" id="D3AZK9">
    <property type="interactions" value="805"/>
</dbReference>
<organism evidence="2 3">
    <name type="scientific">Heterostelium pallidum (strain ATCC 26659 / Pp 5 / PN500)</name>
    <name type="common">Cellular slime mold</name>
    <name type="synonym">Polysphondylium pallidum</name>
    <dbReference type="NCBI Taxonomy" id="670386"/>
    <lineage>
        <taxon>Eukaryota</taxon>
        <taxon>Amoebozoa</taxon>
        <taxon>Evosea</taxon>
        <taxon>Eumycetozoa</taxon>
        <taxon>Dictyostelia</taxon>
        <taxon>Acytosteliales</taxon>
        <taxon>Acytosteliaceae</taxon>
        <taxon>Heterostelium</taxon>
    </lineage>
</organism>
<feature type="transmembrane region" description="Helical" evidence="1">
    <location>
        <begin position="33"/>
        <end position="53"/>
    </location>
</feature>
<gene>
    <name evidence="2" type="primary">cxfA</name>
    <name evidence="2" type="ORF">PPL_02391</name>
</gene>
<dbReference type="GeneID" id="31357916"/>
<proteinExistence type="predicted"/>
<dbReference type="STRING" id="670386.D3AZK9"/>
<sequence length="114" mass="13023">MVGQEYKLRFPRGFHAYPFNTHKLEGAGLPKGYLTLIGVAATMTAAFLVSTGVRTNKRPHVTHNAEWEAATIKYAHEVNADPIYRIPHEKKIFFNNNNNTNSIFYNNNRFNLVN</sequence>
<dbReference type="EMBL" id="ADBJ01000008">
    <property type="protein sequence ID" value="EFA85388.1"/>
    <property type="molecule type" value="Genomic_DNA"/>
</dbReference>
<keyword evidence="3" id="KW-1185">Reference proteome</keyword>
<evidence type="ECO:0000313" key="2">
    <source>
        <dbReference type="EMBL" id="EFA85388.1"/>
    </source>
</evidence>
<protein>
    <submittedName>
        <fullName evidence="2">Cytochrome c oxidase subunit VI</fullName>
    </submittedName>
</protein>
<keyword evidence="1" id="KW-1133">Transmembrane helix</keyword>
<dbReference type="RefSeq" id="XP_020437497.1">
    <property type="nucleotide sequence ID" value="XM_020573380.1"/>
</dbReference>
<accession>D3AZK9</accession>
<comment type="caution">
    <text evidence="2">The sequence shown here is derived from an EMBL/GenBank/DDBJ whole genome shotgun (WGS) entry which is preliminary data.</text>
</comment>
<dbReference type="Proteomes" id="UP000001396">
    <property type="component" value="Unassembled WGS sequence"/>
</dbReference>
<reference evidence="2 3" key="1">
    <citation type="journal article" date="2011" name="Genome Res.">
        <title>Phylogeny-wide analysis of social amoeba genomes highlights ancient origins for complex intercellular communication.</title>
        <authorList>
            <person name="Heidel A.J."/>
            <person name="Lawal H.M."/>
            <person name="Felder M."/>
            <person name="Schilde C."/>
            <person name="Helps N.R."/>
            <person name="Tunggal B."/>
            <person name="Rivero F."/>
            <person name="John U."/>
            <person name="Schleicher M."/>
            <person name="Eichinger L."/>
            <person name="Platzer M."/>
            <person name="Noegel A.A."/>
            <person name="Schaap P."/>
            <person name="Gloeckner G."/>
        </authorList>
    </citation>
    <scope>NUCLEOTIDE SEQUENCE [LARGE SCALE GENOMIC DNA]</scope>
    <source>
        <strain evidence="3">ATCC 26659 / Pp 5 / PN500</strain>
    </source>
</reference>